<name>A0ABR4J5L6_9EURO</name>
<proteinExistence type="predicted"/>
<accession>A0ABR4J5L6</accession>
<feature type="non-terminal residue" evidence="1">
    <location>
        <position position="602"/>
    </location>
</feature>
<dbReference type="Pfam" id="PF23397">
    <property type="entry name" value="DUF7104"/>
    <property type="match status" value="3"/>
</dbReference>
<reference evidence="1 2" key="1">
    <citation type="submission" date="2024-07" db="EMBL/GenBank/DDBJ databases">
        <title>Section-level genome sequencing and comparative genomics of Aspergillus sections Usti and Cavernicolus.</title>
        <authorList>
            <consortium name="Lawrence Berkeley National Laboratory"/>
            <person name="Nybo J.L."/>
            <person name="Vesth T.C."/>
            <person name="Theobald S."/>
            <person name="Frisvad J.C."/>
            <person name="Larsen T.O."/>
            <person name="Kjaerboelling I."/>
            <person name="Rothschild-Mancinelli K."/>
            <person name="Lyhne E.K."/>
            <person name="Kogle M.E."/>
            <person name="Barry K."/>
            <person name="Clum A."/>
            <person name="Na H."/>
            <person name="Ledsgaard L."/>
            <person name="Lin J."/>
            <person name="Lipzen A."/>
            <person name="Kuo A."/>
            <person name="Riley R."/>
            <person name="Mondo S."/>
            <person name="Labutti K."/>
            <person name="Haridas S."/>
            <person name="Pangalinan J."/>
            <person name="Salamov A.A."/>
            <person name="Simmons B.A."/>
            <person name="Magnuson J.K."/>
            <person name="Chen J."/>
            <person name="Drula E."/>
            <person name="Henrissat B."/>
            <person name="Wiebenga A."/>
            <person name="Lubbers R.J."/>
            <person name="Gomes A.C."/>
            <person name="Makela M.R."/>
            <person name="Stajich J."/>
            <person name="Grigoriev I.V."/>
            <person name="Mortensen U.H."/>
            <person name="De Vries R.P."/>
            <person name="Baker S.E."/>
            <person name="Andersen M.R."/>
        </authorList>
    </citation>
    <scope>NUCLEOTIDE SEQUENCE [LARGE SCALE GENOMIC DNA]</scope>
    <source>
        <strain evidence="1 2">CBS 123904</strain>
    </source>
</reference>
<dbReference type="Proteomes" id="UP001610446">
    <property type="component" value="Unassembled WGS sequence"/>
</dbReference>
<evidence type="ECO:0000313" key="1">
    <source>
        <dbReference type="EMBL" id="KAL2835342.1"/>
    </source>
</evidence>
<dbReference type="InterPro" id="IPR052050">
    <property type="entry name" value="SecEffector_AnkRepeat"/>
</dbReference>
<organism evidence="1 2">
    <name type="scientific">Aspergillus pseudoustus</name>
    <dbReference type="NCBI Taxonomy" id="1810923"/>
    <lineage>
        <taxon>Eukaryota</taxon>
        <taxon>Fungi</taxon>
        <taxon>Dikarya</taxon>
        <taxon>Ascomycota</taxon>
        <taxon>Pezizomycotina</taxon>
        <taxon>Eurotiomycetes</taxon>
        <taxon>Eurotiomycetidae</taxon>
        <taxon>Eurotiales</taxon>
        <taxon>Aspergillaceae</taxon>
        <taxon>Aspergillus</taxon>
        <taxon>Aspergillus subgen. Nidulantes</taxon>
    </lineage>
</organism>
<evidence type="ECO:0000313" key="2">
    <source>
        <dbReference type="Proteomes" id="UP001610446"/>
    </source>
</evidence>
<gene>
    <name evidence="1" type="ORF">BJY01DRAFT_223851</name>
</gene>
<evidence type="ECO:0008006" key="3">
    <source>
        <dbReference type="Google" id="ProtNLM"/>
    </source>
</evidence>
<dbReference type="PANTHER" id="PTHR46586">
    <property type="entry name" value="ANKYRIN REPEAT-CONTAINING PROTEIN"/>
    <property type="match status" value="1"/>
</dbReference>
<dbReference type="EMBL" id="JBFXLU010000209">
    <property type="protein sequence ID" value="KAL2835342.1"/>
    <property type="molecule type" value="Genomic_DNA"/>
</dbReference>
<sequence length="602" mass="65991">MSAIQNAQDGVNIVALLLSKIEPRLQMSESFLWKTTSAIKMMTRSDGQSAVRLLMPIQSYDPEGFRASICAPVLHLATKDTGPEILEFLLQQGVEDLHVTHDVVESAVANPRHALAMAEMLLAGHGDHRAALENVMVAACRNISPGRPLVELLIERSRGPVIISNTVLNSACQNIFHGTDLLDLLMERSASPLPVTAETVVTALENNQQGLELVKALMVQYADRIPVTEDIIIAACKGEQWEKILRYLFDDHVQGLFQLTERVLGGALASGHMDRVLFLFDNCDPGPYLTGSGVDHDSKPDNKARNWRTLETPERMVEFVAGRGETNVPTVLNKLLARPGVTITNAALMAAVGNRNRGFEIMTMFCERLASNFDVTERLMVKTVSCGSPRVLMLLLAKEGKACPISGKVLLAAARNEHDGHEMLVELLDRGGVLTGDVLTAAARTWEAGKIISILTRFPTAKAQITEYFVMAIARHSRATTLLDFLEQESIVTCRLAESSLIAAAGNIHNRKVTRYLLRRASSKACITPEVIKAACSNNVHAIPMLRYLLRKSEEQIPIDEDILCAAAANATNAPALLFLPRGYQPDKFRITEDLLITAARN</sequence>
<protein>
    <recommendedName>
        <fullName evidence="3">Ankyrin repeat-containing domain protein</fullName>
    </recommendedName>
</protein>
<comment type="caution">
    <text evidence="1">The sequence shown here is derived from an EMBL/GenBank/DDBJ whole genome shotgun (WGS) entry which is preliminary data.</text>
</comment>
<dbReference type="PANTHER" id="PTHR46586:SF3">
    <property type="entry name" value="ANKYRIN REPEAT-CONTAINING PROTEIN"/>
    <property type="match status" value="1"/>
</dbReference>
<keyword evidence="2" id="KW-1185">Reference proteome</keyword>
<dbReference type="InterPro" id="IPR055530">
    <property type="entry name" value="DUF7104"/>
</dbReference>